<proteinExistence type="predicted"/>
<reference evidence="2" key="1">
    <citation type="journal article" date="2019" name="Int. J. Syst. Evol. Microbiol.">
        <title>The Global Catalogue of Microorganisms (GCM) 10K type strain sequencing project: providing services to taxonomists for standard genome sequencing and annotation.</title>
        <authorList>
            <consortium name="The Broad Institute Genomics Platform"/>
            <consortium name="The Broad Institute Genome Sequencing Center for Infectious Disease"/>
            <person name="Wu L."/>
            <person name="Ma J."/>
        </authorList>
    </citation>
    <scope>NUCLEOTIDE SEQUENCE [LARGE SCALE GENOMIC DNA]</scope>
    <source>
        <strain evidence="2">CGMCC 4.7246</strain>
    </source>
</reference>
<sequence length="811" mass="87892">MLRLQRAAGNAAAGAVVVQRATFKIEVQEDGKPGDVVRPVKAPKGGAVATGGPSAVPASLPGQPGKLSYALPPGDTAVSLRVILHHCLSGDPWLNGPFSDQVAAELDKSVKAGGHKILWNVSGSSPRDRYTVAWSLEVLGAAATAASASEPIPLNNERKLDLFKRLVDVMASIGIDIFLFGGAATNAVFDSPRRLNDLDFRTYSIPDNFNTPEGKKHLGLLNDALRKFTVQEPFTKADRDTMAVDAVVEDCKVTIRRVVKGMTTYQPSGGAISGEDVIFDKALSFAQRPPDTKQKSDLFDLLWGLKRTGMPIDRFFGELEARRGDQYQAHRNAQKPGSNTTTTRAPTTAKRLSDQFAVVFAGLLAVFGADQLINHVVADVHSANPKEGKRVRNDLRVQLGQLATALGLPREKGPKVEALKKGPGVRPVLLVQAGNFTGDMFAVCAALVLNPFAQVLLISDGTARDRSRAIATFYRDSGIEEHRVHVLDSTGGNMGKLHTAFTGGRKGKGMDAKREEIPYEKAEPPVPPFLRGTQFQLPVTEATTQVAAGWRGEETRDGVRAAWGLDGDQRKVEEFVRSRGVPVARGDYVVLWCRFSGSKGGPHPQHDMGFRAFEQLLGIALDQGGLVVVAGDLPISARARDKWRSKIEAAGVHDLREFWLDPGWTDLGLTSRSAQFAVFDLLHTVSGGRLKHLGFRSGNLEPYALIGHEVRYIEEKGSAQAGRMDQWKNLGYLPLVINGRMPTLKGQWVTAKSGSGKEAPVPWIKPSGGTDKGVKAADIDQVLKGRDPADLRGFEEDDLKAVREFLKWSTT</sequence>
<comment type="caution">
    <text evidence="1">The sequence shown here is derived from an EMBL/GenBank/DDBJ whole genome shotgun (WGS) entry which is preliminary data.</text>
</comment>
<accession>A0ABW1PH95</accession>
<evidence type="ECO:0000313" key="2">
    <source>
        <dbReference type="Proteomes" id="UP001596220"/>
    </source>
</evidence>
<name>A0ABW1PH95_9PSEU</name>
<dbReference type="Proteomes" id="UP001596220">
    <property type="component" value="Unassembled WGS sequence"/>
</dbReference>
<dbReference type="RefSeq" id="WP_380642176.1">
    <property type="nucleotide sequence ID" value="NZ_JBHSQO010000057.1"/>
</dbReference>
<evidence type="ECO:0000313" key="1">
    <source>
        <dbReference type="EMBL" id="MFC6094177.1"/>
    </source>
</evidence>
<dbReference type="EMBL" id="JBHSQO010000057">
    <property type="protein sequence ID" value="MFC6094177.1"/>
    <property type="molecule type" value="Genomic_DNA"/>
</dbReference>
<gene>
    <name evidence="1" type="ORF">ACFP3R_33345</name>
</gene>
<organism evidence="1 2">
    <name type="scientific">Saccharothrix lopnurensis</name>
    <dbReference type="NCBI Taxonomy" id="1670621"/>
    <lineage>
        <taxon>Bacteria</taxon>
        <taxon>Bacillati</taxon>
        <taxon>Actinomycetota</taxon>
        <taxon>Actinomycetes</taxon>
        <taxon>Pseudonocardiales</taxon>
        <taxon>Pseudonocardiaceae</taxon>
        <taxon>Saccharothrix</taxon>
    </lineage>
</organism>
<protein>
    <submittedName>
        <fullName evidence="1">Uncharacterized protein</fullName>
    </submittedName>
</protein>
<keyword evidence="2" id="KW-1185">Reference proteome</keyword>